<dbReference type="Gene3D" id="3.20.20.30">
    <property type="entry name" value="Luciferase-like domain"/>
    <property type="match status" value="1"/>
</dbReference>
<evidence type="ECO:0008006" key="3">
    <source>
        <dbReference type="Google" id="ProtNLM"/>
    </source>
</evidence>
<evidence type="ECO:0000313" key="2">
    <source>
        <dbReference type="Proteomes" id="UP000248806"/>
    </source>
</evidence>
<protein>
    <recommendedName>
        <fullName evidence="3">Luciferase-like monooxygenase</fullName>
    </recommendedName>
</protein>
<dbReference type="AlphaFoldDB" id="A0A326UPP2"/>
<dbReference type="InterPro" id="IPR036661">
    <property type="entry name" value="Luciferase-like_sf"/>
</dbReference>
<comment type="caution">
    <text evidence="1">The sequence shown here is derived from an EMBL/GenBank/DDBJ whole genome shotgun (WGS) entry which is preliminary data.</text>
</comment>
<dbReference type="Proteomes" id="UP000248806">
    <property type="component" value="Unassembled WGS sequence"/>
</dbReference>
<dbReference type="RefSeq" id="WP_111320730.1">
    <property type="nucleotide sequence ID" value="NZ_BIFX01000002.1"/>
</dbReference>
<keyword evidence="2" id="KW-1185">Reference proteome</keyword>
<dbReference type="SUPFAM" id="SSF51679">
    <property type="entry name" value="Bacterial luciferase-like"/>
    <property type="match status" value="1"/>
</dbReference>
<name>A0A326UPP2_THEHA</name>
<dbReference type="OrthoDB" id="7816697at2"/>
<evidence type="ECO:0000313" key="1">
    <source>
        <dbReference type="EMBL" id="PZW32567.1"/>
    </source>
</evidence>
<accession>A0A326UPP2</accession>
<proteinExistence type="predicted"/>
<reference evidence="1 2" key="1">
    <citation type="submission" date="2018-06" db="EMBL/GenBank/DDBJ databases">
        <title>Genomic Encyclopedia of Archaeal and Bacterial Type Strains, Phase II (KMG-II): from individual species to whole genera.</title>
        <authorList>
            <person name="Goeker M."/>
        </authorList>
    </citation>
    <scope>NUCLEOTIDE SEQUENCE [LARGE SCALE GENOMIC DNA]</scope>
    <source>
        <strain evidence="1 2">ATCC BAA-1881</strain>
    </source>
</reference>
<organism evidence="1 2">
    <name type="scientific">Thermosporothrix hazakensis</name>
    <dbReference type="NCBI Taxonomy" id="644383"/>
    <lineage>
        <taxon>Bacteria</taxon>
        <taxon>Bacillati</taxon>
        <taxon>Chloroflexota</taxon>
        <taxon>Ktedonobacteria</taxon>
        <taxon>Ktedonobacterales</taxon>
        <taxon>Thermosporotrichaceae</taxon>
        <taxon>Thermosporothrix</taxon>
    </lineage>
</organism>
<dbReference type="EMBL" id="QKUF01000004">
    <property type="protein sequence ID" value="PZW32567.1"/>
    <property type="molecule type" value="Genomic_DNA"/>
</dbReference>
<sequence length="106" mass="12107">MSIQLGVVLPLLWKPDLPVEACEHIVRVAQEADRSGFASLWLEDHLISPVQPEQALFEYSSITFSGEPFHFLKIQEAQFSELPDLLRFACVYPALSRLYIVLFQDT</sequence>
<gene>
    <name evidence="1" type="ORF">EI42_01659</name>
</gene>
<dbReference type="GO" id="GO:0016705">
    <property type="term" value="F:oxidoreductase activity, acting on paired donors, with incorporation or reduction of molecular oxygen"/>
    <property type="evidence" value="ECO:0007669"/>
    <property type="project" value="InterPro"/>
</dbReference>